<accession>A0A255Y9A6</accession>
<evidence type="ECO:0000256" key="2">
    <source>
        <dbReference type="ARBA" id="ARBA00023125"/>
    </source>
</evidence>
<dbReference type="AlphaFoldDB" id="A0A255Y9A6"/>
<keyword evidence="3" id="KW-0804">Transcription</keyword>
<dbReference type="SMART" id="SM00895">
    <property type="entry name" value="FCD"/>
    <property type="match status" value="1"/>
</dbReference>
<dbReference type="PROSITE" id="PS50949">
    <property type="entry name" value="HTH_GNTR"/>
    <property type="match status" value="1"/>
</dbReference>
<dbReference type="CDD" id="cd07377">
    <property type="entry name" value="WHTH_GntR"/>
    <property type="match status" value="1"/>
</dbReference>
<comment type="caution">
    <text evidence="5">The sequence shown here is derived from an EMBL/GenBank/DDBJ whole genome shotgun (WGS) entry which is preliminary data.</text>
</comment>
<name>A0A255Y9A6_9SPHN</name>
<dbReference type="RefSeq" id="WP_094474750.1">
    <property type="nucleotide sequence ID" value="NZ_NOXT01000122.1"/>
</dbReference>
<feature type="domain" description="HTH gntR-type" evidence="4">
    <location>
        <begin position="6"/>
        <end position="73"/>
    </location>
</feature>
<dbReference type="SUPFAM" id="SSF48008">
    <property type="entry name" value="GntR ligand-binding domain-like"/>
    <property type="match status" value="1"/>
</dbReference>
<dbReference type="GO" id="GO:0003700">
    <property type="term" value="F:DNA-binding transcription factor activity"/>
    <property type="evidence" value="ECO:0007669"/>
    <property type="project" value="InterPro"/>
</dbReference>
<dbReference type="PANTHER" id="PTHR43537">
    <property type="entry name" value="TRANSCRIPTIONAL REGULATOR, GNTR FAMILY"/>
    <property type="match status" value="1"/>
</dbReference>
<dbReference type="InterPro" id="IPR011711">
    <property type="entry name" value="GntR_C"/>
</dbReference>
<evidence type="ECO:0000259" key="4">
    <source>
        <dbReference type="PROSITE" id="PS50949"/>
    </source>
</evidence>
<dbReference type="Gene3D" id="1.20.120.530">
    <property type="entry name" value="GntR ligand-binding domain-like"/>
    <property type="match status" value="1"/>
</dbReference>
<dbReference type="SUPFAM" id="SSF46785">
    <property type="entry name" value="Winged helix' DNA-binding domain"/>
    <property type="match status" value="1"/>
</dbReference>
<keyword evidence="1" id="KW-0805">Transcription regulation</keyword>
<organism evidence="5 6">
    <name type="scientific">Sandarakinorhabdus cyanobacteriorum</name>
    <dbReference type="NCBI Taxonomy" id="1981098"/>
    <lineage>
        <taxon>Bacteria</taxon>
        <taxon>Pseudomonadati</taxon>
        <taxon>Pseudomonadota</taxon>
        <taxon>Alphaproteobacteria</taxon>
        <taxon>Sphingomonadales</taxon>
        <taxon>Sphingosinicellaceae</taxon>
        <taxon>Sandarakinorhabdus</taxon>
    </lineage>
</organism>
<dbReference type="Pfam" id="PF00392">
    <property type="entry name" value="GntR"/>
    <property type="match status" value="1"/>
</dbReference>
<evidence type="ECO:0000313" key="6">
    <source>
        <dbReference type="Proteomes" id="UP000216991"/>
    </source>
</evidence>
<sequence>MTTASDKASERAYAEIRGLILAGDASPGTPLREEALADIVGVSRTPVREALKRLEAEHYAIRTPGGRLVVAAWDVDDVAEIFALRAMLEGHAAARAARRLSPDGLSALKACNQALHDALAADEPDVARFLAENRRFHDLVIGASASARLATMLASLVEQPIVRRTATRYARDDLMRSANEHDQLIQAFAARDADWARAVMAAHIHRALHAFRAASPSK</sequence>
<dbReference type="InterPro" id="IPR008920">
    <property type="entry name" value="TF_FadR/GntR_C"/>
</dbReference>
<dbReference type="GO" id="GO:0003677">
    <property type="term" value="F:DNA binding"/>
    <property type="evidence" value="ECO:0007669"/>
    <property type="project" value="UniProtKB-KW"/>
</dbReference>
<dbReference type="SMART" id="SM00345">
    <property type="entry name" value="HTH_GNTR"/>
    <property type="match status" value="1"/>
</dbReference>
<dbReference type="PANTHER" id="PTHR43537:SF24">
    <property type="entry name" value="GLUCONATE OPERON TRANSCRIPTIONAL REPRESSOR"/>
    <property type="match status" value="1"/>
</dbReference>
<dbReference type="InterPro" id="IPR036390">
    <property type="entry name" value="WH_DNA-bd_sf"/>
</dbReference>
<evidence type="ECO:0000256" key="3">
    <source>
        <dbReference type="ARBA" id="ARBA00023163"/>
    </source>
</evidence>
<dbReference type="Proteomes" id="UP000216991">
    <property type="component" value="Unassembled WGS sequence"/>
</dbReference>
<dbReference type="InterPro" id="IPR036388">
    <property type="entry name" value="WH-like_DNA-bd_sf"/>
</dbReference>
<keyword evidence="6" id="KW-1185">Reference proteome</keyword>
<evidence type="ECO:0000256" key="1">
    <source>
        <dbReference type="ARBA" id="ARBA00023015"/>
    </source>
</evidence>
<dbReference type="InterPro" id="IPR000524">
    <property type="entry name" value="Tscrpt_reg_HTH_GntR"/>
</dbReference>
<gene>
    <name evidence="5" type="ORF">CHU93_13800</name>
</gene>
<reference evidence="5 6" key="1">
    <citation type="submission" date="2017-07" db="EMBL/GenBank/DDBJ databases">
        <title>Sandarakinorhabdus cyanobacteriorum sp. nov., a novel bacterium isolated from cyanobacterial aggregates in a eutrophic lake.</title>
        <authorList>
            <person name="Cai H."/>
        </authorList>
    </citation>
    <scope>NUCLEOTIDE SEQUENCE [LARGE SCALE GENOMIC DNA]</scope>
    <source>
        <strain evidence="5 6">TH057</strain>
    </source>
</reference>
<evidence type="ECO:0000313" key="5">
    <source>
        <dbReference type="EMBL" id="OYQ25324.1"/>
    </source>
</evidence>
<dbReference type="Gene3D" id="1.10.10.10">
    <property type="entry name" value="Winged helix-like DNA-binding domain superfamily/Winged helix DNA-binding domain"/>
    <property type="match status" value="1"/>
</dbReference>
<dbReference type="OrthoDB" id="7620579at2"/>
<keyword evidence="2" id="KW-0238">DNA-binding</keyword>
<dbReference type="Pfam" id="PF07729">
    <property type="entry name" value="FCD"/>
    <property type="match status" value="1"/>
</dbReference>
<dbReference type="EMBL" id="NOXT01000122">
    <property type="protein sequence ID" value="OYQ25324.1"/>
    <property type="molecule type" value="Genomic_DNA"/>
</dbReference>
<proteinExistence type="predicted"/>
<protein>
    <submittedName>
        <fullName evidence="5">GntR family transcriptional regulator</fullName>
    </submittedName>
</protein>